<organism evidence="1">
    <name type="scientific">marine sediment metagenome</name>
    <dbReference type="NCBI Taxonomy" id="412755"/>
    <lineage>
        <taxon>unclassified sequences</taxon>
        <taxon>metagenomes</taxon>
        <taxon>ecological metagenomes</taxon>
    </lineage>
</organism>
<reference evidence="1" key="1">
    <citation type="journal article" date="2014" name="Front. Microbiol.">
        <title>High frequency of phylogenetically diverse reductive dehalogenase-homologous genes in deep subseafloor sedimentary metagenomes.</title>
        <authorList>
            <person name="Kawai M."/>
            <person name="Futagami T."/>
            <person name="Toyoda A."/>
            <person name="Takaki Y."/>
            <person name="Nishi S."/>
            <person name="Hori S."/>
            <person name="Arai W."/>
            <person name="Tsubouchi T."/>
            <person name="Morono Y."/>
            <person name="Uchiyama I."/>
            <person name="Ito T."/>
            <person name="Fujiyama A."/>
            <person name="Inagaki F."/>
            <person name="Takami H."/>
        </authorList>
    </citation>
    <scope>NUCLEOTIDE SEQUENCE</scope>
    <source>
        <strain evidence="1">Expedition CK06-06</strain>
    </source>
</reference>
<sequence length="182" mass="21425">EEEFYAIDNLKLMETSKLAVIIKIYALLNLPEKLEIKNIERILSVIHERINKNGVKQFPNGPLSSEATYYTLFIHYMRDSLKVLENTNYLESIIQKIYTNLMFLKFTEDVNFDLVSEIFYSCESLKLLNCIETKETLVQLSKFLFPDYITSKIARIGTLPKNNIKYRYFKIDKKTGRSKEII</sequence>
<comment type="caution">
    <text evidence="1">The sequence shown here is derived from an EMBL/GenBank/DDBJ whole genome shotgun (WGS) entry which is preliminary data.</text>
</comment>
<dbReference type="EMBL" id="BART01005330">
    <property type="protein sequence ID" value="GAG64398.1"/>
    <property type="molecule type" value="Genomic_DNA"/>
</dbReference>
<gene>
    <name evidence="1" type="ORF">S01H4_12505</name>
</gene>
<accession>X0ZV84</accession>
<feature type="non-terminal residue" evidence="1">
    <location>
        <position position="1"/>
    </location>
</feature>
<name>X0ZV84_9ZZZZ</name>
<evidence type="ECO:0000313" key="1">
    <source>
        <dbReference type="EMBL" id="GAG64398.1"/>
    </source>
</evidence>
<proteinExistence type="predicted"/>
<dbReference type="AlphaFoldDB" id="X0ZV84"/>
<protein>
    <submittedName>
        <fullName evidence="1">Uncharacterized protein</fullName>
    </submittedName>
</protein>